<keyword evidence="3 6" id="KW-0812">Transmembrane</keyword>
<evidence type="ECO:0000256" key="5">
    <source>
        <dbReference type="ARBA" id="ARBA00023136"/>
    </source>
</evidence>
<dbReference type="GO" id="GO:0008250">
    <property type="term" value="C:oligosaccharyltransferase complex"/>
    <property type="evidence" value="ECO:0007669"/>
    <property type="project" value="UniProtKB-UniRule"/>
</dbReference>
<name>A0A6A6TWS2_9PEZI</name>
<organism evidence="7 8">
    <name type="scientific">Microthyrium microscopicum</name>
    <dbReference type="NCBI Taxonomy" id="703497"/>
    <lineage>
        <taxon>Eukaryota</taxon>
        <taxon>Fungi</taxon>
        <taxon>Dikarya</taxon>
        <taxon>Ascomycota</taxon>
        <taxon>Pezizomycotina</taxon>
        <taxon>Dothideomycetes</taxon>
        <taxon>Dothideomycetes incertae sedis</taxon>
        <taxon>Microthyriales</taxon>
        <taxon>Microthyriaceae</taxon>
        <taxon>Microthyrium</taxon>
    </lineage>
</organism>
<feature type="transmembrane region" description="Helical" evidence="6">
    <location>
        <begin position="29"/>
        <end position="50"/>
    </location>
</feature>
<keyword evidence="5 6" id="KW-0472">Membrane</keyword>
<proteinExistence type="inferred from homology"/>
<sequence>MSAASSENLLQLWEAAKSSPFQPLVAKDLQFFVAFTLLIAAVLLTGVFGLSKSTPFHSKCNANNNTDRSILTLPALGVPASLAFGFGSVFMICAVGVYV</sequence>
<evidence type="ECO:0000313" key="7">
    <source>
        <dbReference type="EMBL" id="KAF2664180.1"/>
    </source>
</evidence>
<dbReference type="AlphaFoldDB" id="A0A6A6TWS2"/>
<evidence type="ECO:0000256" key="3">
    <source>
        <dbReference type="ARBA" id="ARBA00022692"/>
    </source>
</evidence>
<dbReference type="GO" id="GO:0006487">
    <property type="term" value="P:protein N-linked glycosylation"/>
    <property type="evidence" value="ECO:0007669"/>
    <property type="project" value="UniProtKB-UniRule"/>
</dbReference>
<dbReference type="Proteomes" id="UP000799302">
    <property type="component" value="Unassembled WGS sequence"/>
</dbReference>
<reference evidence="7" key="1">
    <citation type="journal article" date="2020" name="Stud. Mycol.">
        <title>101 Dothideomycetes genomes: a test case for predicting lifestyles and emergence of pathogens.</title>
        <authorList>
            <person name="Haridas S."/>
            <person name="Albert R."/>
            <person name="Binder M."/>
            <person name="Bloem J."/>
            <person name="Labutti K."/>
            <person name="Salamov A."/>
            <person name="Andreopoulos B."/>
            <person name="Baker S."/>
            <person name="Barry K."/>
            <person name="Bills G."/>
            <person name="Bluhm B."/>
            <person name="Cannon C."/>
            <person name="Castanera R."/>
            <person name="Culley D."/>
            <person name="Daum C."/>
            <person name="Ezra D."/>
            <person name="Gonzalez J."/>
            <person name="Henrissat B."/>
            <person name="Kuo A."/>
            <person name="Liang C."/>
            <person name="Lipzen A."/>
            <person name="Lutzoni F."/>
            <person name="Magnuson J."/>
            <person name="Mondo S."/>
            <person name="Nolan M."/>
            <person name="Ohm R."/>
            <person name="Pangilinan J."/>
            <person name="Park H.-J."/>
            <person name="Ramirez L."/>
            <person name="Alfaro M."/>
            <person name="Sun H."/>
            <person name="Tritt A."/>
            <person name="Yoshinaga Y."/>
            <person name="Zwiers L.-H."/>
            <person name="Turgeon B."/>
            <person name="Goodwin S."/>
            <person name="Spatafora J."/>
            <person name="Crous P."/>
            <person name="Grigoriev I."/>
        </authorList>
    </citation>
    <scope>NUCLEOTIDE SEQUENCE</scope>
    <source>
        <strain evidence="7">CBS 115976</strain>
    </source>
</reference>
<dbReference type="EMBL" id="MU004243">
    <property type="protein sequence ID" value="KAF2664180.1"/>
    <property type="molecule type" value="Genomic_DNA"/>
</dbReference>
<dbReference type="OrthoDB" id="5371169at2759"/>
<evidence type="ECO:0000256" key="4">
    <source>
        <dbReference type="ARBA" id="ARBA00022989"/>
    </source>
</evidence>
<evidence type="ECO:0000256" key="6">
    <source>
        <dbReference type="RuleBase" id="RU367008"/>
    </source>
</evidence>
<comment type="function">
    <text evidence="6">Subunit of the oligosaccharyl transferase (OST) complex that catalyzes the initial transfer of a defined glycan (Glc(3)Man(9)GlcNAc(2) in eukaryotes) from the lipid carrier dolichol-pyrophosphate to an asparagine residue within an Asn-X-Ser/Thr consensus motif in nascent polypeptide chains, the first step in protein N-glycosylation. N-glycosylation occurs cotranslationally and the complex associates with the Sec61 complex at the channel-forming translocon complex that mediates protein translocation across the endoplasmic reticulum (ER). All subunits are required for a maximal enzyme activity.</text>
</comment>
<accession>A0A6A6TWS2</accession>
<comment type="subcellular location">
    <subcellularLocation>
        <location evidence="1 6">Membrane</location>
        <topology evidence="1 6">Multi-pass membrane protein</topology>
    </subcellularLocation>
</comment>
<evidence type="ECO:0000256" key="1">
    <source>
        <dbReference type="ARBA" id="ARBA00004141"/>
    </source>
</evidence>
<gene>
    <name evidence="7" type="ORF">BT63DRAFT_460480</name>
</gene>
<evidence type="ECO:0000313" key="8">
    <source>
        <dbReference type="Proteomes" id="UP000799302"/>
    </source>
</evidence>
<dbReference type="InterPro" id="IPR007915">
    <property type="entry name" value="TMEM258/Ost5"/>
</dbReference>
<comment type="similarity">
    <text evidence="2 6">Belongs to the OST5 family.</text>
</comment>
<keyword evidence="4 6" id="KW-1133">Transmembrane helix</keyword>
<dbReference type="Pfam" id="PF05251">
    <property type="entry name" value="Ost5"/>
    <property type="match status" value="1"/>
</dbReference>
<comment type="subunit">
    <text evidence="6">Component of the oligosaccharyltransferase (OST) complex.</text>
</comment>
<evidence type="ECO:0000256" key="2">
    <source>
        <dbReference type="ARBA" id="ARBA00009825"/>
    </source>
</evidence>
<keyword evidence="8" id="KW-1185">Reference proteome</keyword>
<protein>
    <recommendedName>
        <fullName evidence="6">Dolichyl-diphosphooligosaccharide-protein glycosyltransferase subunit OST5</fullName>
    </recommendedName>
</protein>
<feature type="transmembrane region" description="Helical" evidence="6">
    <location>
        <begin position="71"/>
        <end position="98"/>
    </location>
</feature>